<name>A0A1Y3PAI5_9BACI</name>
<comment type="caution">
    <text evidence="1">The sequence shown here is derived from an EMBL/GenBank/DDBJ whole genome shotgun (WGS) entry which is preliminary data.</text>
</comment>
<dbReference type="Proteomes" id="UP000196475">
    <property type="component" value="Unassembled WGS sequence"/>
</dbReference>
<evidence type="ECO:0000313" key="2">
    <source>
        <dbReference type="Proteomes" id="UP000196475"/>
    </source>
</evidence>
<dbReference type="EMBL" id="LZRT01000134">
    <property type="protein sequence ID" value="OUM84343.1"/>
    <property type="molecule type" value="Genomic_DNA"/>
</dbReference>
<organism evidence="1 2">
    <name type="scientific">Bacillus thermozeamaize</name>
    <dbReference type="NCBI Taxonomy" id="230954"/>
    <lineage>
        <taxon>Bacteria</taxon>
        <taxon>Bacillati</taxon>
        <taxon>Bacillota</taxon>
        <taxon>Bacilli</taxon>
        <taxon>Bacillales</taxon>
        <taxon>Bacillaceae</taxon>
        <taxon>Bacillus</taxon>
    </lineage>
</organism>
<reference evidence="2" key="1">
    <citation type="submission" date="2016-06" db="EMBL/GenBank/DDBJ databases">
        <authorList>
            <person name="Nascimento L."/>
            <person name="Pereira R.V."/>
            <person name="Martins L.F."/>
            <person name="Quaggio R.B."/>
            <person name="Silva A.M."/>
            <person name="Setubal J.C."/>
        </authorList>
    </citation>
    <scope>NUCLEOTIDE SEQUENCE [LARGE SCALE GENOMIC DNA]</scope>
</reference>
<proteinExistence type="predicted"/>
<gene>
    <name evidence="1" type="ORF">BAA01_04545</name>
</gene>
<accession>A0A1Y3PAI5</accession>
<protein>
    <submittedName>
        <fullName evidence="1">Uncharacterized protein</fullName>
    </submittedName>
</protein>
<evidence type="ECO:0000313" key="1">
    <source>
        <dbReference type="EMBL" id="OUM84343.1"/>
    </source>
</evidence>
<dbReference type="AlphaFoldDB" id="A0A1Y3PAI5"/>
<sequence length="62" mass="7498">MKELMEALKRKDVEKRIPVLRMEMDYQLAVLYEALQEQDEETIRLCKENLSELRKELLMLEA</sequence>